<evidence type="ECO:0000256" key="3">
    <source>
        <dbReference type="SAM" id="Phobius"/>
    </source>
</evidence>
<proteinExistence type="inferred from homology"/>
<accession>A0A6A3CRA8</accession>
<keyword evidence="3" id="KW-0812">Transmembrane</keyword>
<sequence length="242" mass="26381">MMKEALRFAASAIFWRMAVFWTISLLIPYFRLLTKRIFSRRAQSYPRCLPPISESLTPVCVITGATSRLGAAAAYAISREGLYVVLVGRSPRLLSKLLINNAGILATSSRITPEGYDQMMGTNYIGALCLSKFTLPLLKRSPVPSRIVNVTNSAQRINLVMSLAADPGCVRTNIMREVPLCLSNLAFQVLKPFGLLQSPENGISSILDAALAPPEVSGVYFFGGEATLASKETSRFVPDNMS</sequence>
<keyword evidence="3" id="KW-1133">Transmembrane helix</keyword>
<keyword evidence="3" id="KW-0472">Membrane</keyword>
<feature type="transmembrane region" description="Helical" evidence="3">
    <location>
        <begin position="12"/>
        <end position="33"/>
    </location>
</feature>
<dbReference type="Proteomes" id="UP000436088">
    <property type="component" value="Unassembled WGS sequence"/>
</dbReference>
<dbReference type="AlphaFoldDB" id="A0A6A3CRA8"/>
<keyword evidence="2" id="KW-0560">Oxidoreductase</keyword>
<protein>
    <submittedName>
        <fullName evidence="4">ARM repeat superfamily protein</fullName>
    </submittedName>
</protein>
<dbReference type="InterPro" id="IPR036291">
    <property type="entry name" value="NAD(P)-bd_dom_sf"/>
</dbReference>
<evidence type="ECO:0000256" key="2">
    <source>
        <dbReference type="ARBA" id="ARBA00023002"/>
    </source>
</evidence>
<gene>
    <name evidence="4" type="ORF">F3Y22_tig00002841pilonHSYRG00100</name>
</gene>
<evidence type="ECO:0000313" key="4">
    <source>
        <dbReference type="EMBL" id="KAE8730974.1"/>
    </source>
</evidence>
<dbReference type="SUPFAM" id="SSF51735">
    <property type="entry name" value="NAD(P)-binding Rossmann-fold domains"/>
    <property type="match status" value="1"/>
</dbReference>
<dbReference type="GO" id="GO:0016491">
    <property type="term" value="F:oxidoreductase activity"/>
    <property type="evidence" value="ECO:0007669"/>
    <property type="project" value="UniProtKB-KW"/>
</dbReference>
<reference evidence="4" key="1">
    <citation type="submission" date="2019-09" db="EMBL/GenBank/DDBJ databases">
        <title>Draft genome information of white flower Hibiscus syriacus.</title>
        <authorList>
            <person name="Kim Y.-M."/>
        </authorList>
    </citation>
    <scope>NUCLEOTIDE SEQUENCE [LARGE SCALE GENOMIC DNA]</scope>
    <source>
        <strain evidence="4">YM2019G1</strain>
    </source>
</reference>
<dbReference type="PANTHER" id="PTHR24320">
    <property type="entry name" value="RETINOL DEHYDROGENASE"/>
    <property type="match status" value="1"/>
</dbReference>
<dbReference type="PANTHER" id="PTHR24320:SF227">
    <property type="entry name" value="RETINOL DEHYDROGENASE 11"/>
    <property type="match status" value="1"/>
</dbReference>
<evidence type="ECO:0000313" key="5">
    <source>
        <dbReference type="Proteomes" id="UP000436088"/>
    </source>
</evidence>
<organism evidence="4 5">
    <name type="scientific">Hibiscus syriacus</name>
    <name type="common">Rose of Sharon</name>
    <dbReference type="NCBI Taxonomy" id="106335"/>
    <lineage>
        <taxon>Eukaryota</taxon>
        <taxon>Viridiplantae</taxon>
        <taxon>Streptophyta</taxon>
        <taxon>Embryophyta</taxon>
        <taxon>Tracheophyta</taxon>
        <taxon>Spermatophyta</taxon>
        <taxon>Magnoliopsida</taxon>
        <taxon>eudicotyledons</taxon>
        <taxon>Gunneridae</taxon>
        <taxon>Pentapetalae</taxon>
        <taxon>rosids</taxon>
        <taxon>malvids</taxon>
        <taxon>Malvales</taxon>
        <taxon>Malvaceae</taxon>
        <taxon>Malvoideae</taxon>
        <taxon>Hibiscus</taxon>
    </lineage>
</organism>
<dbReference type="Gene3D" id="3.40.50.720">
    <property type="entry name" value="NAD(P)-binding Rossmann-like Domain"/>
    <property type="match status" value="2"/>
</dbReference>
<dbReference type="EMBL" id="VEPZ02000197">
    <property type="protein sequence ID" value="KAE8730974.1"/>
    <property type="molecule type" value="Genomic_DNA"/>
</dbReference>
<name>A0A6A3CRA8_HIBSY</name>
<evidence type="ECO:0000256" key="1">
    <source>
        <dbReference type="ARBA" id="ARBA00006484"/>
    </source>
</evidence>
<keyword evidence="5" id="KW-1185">Reference proteome</keyword>
<comment type="caution">
    <text evidence="4">The sequence shown here is derived from an EMBL/GenBank/DDBJ whole genome shotgun (WGS) entry which is preliminary data.</text>
</comment>
<comment type="similarity">
    <text evidence="1">Belongs to the short-chain dehydrogenases/reductases (SDR) family.</text>
</comment>